<feature type="compositionally biased region" description="Basic residues" evidence="1">
    <location>
        <begin position="1"/>
        <end position="21"/>
    </location>
</feature>
<organism evidence="2 3">
    <name type="scientific">Paraburkholderia piptadeniae</name>
    <dbReference type="NCBI Taxonomy" id="1701573"/>
    <lineage>
        <taxon>Bacteria</taxon>
        <taxon>Pseudomonadati</taxon>
        <taxon>Pseudomonadota</taxon>
        <taxon>Betaproteobacteria</taxon>
        <taxon>Burkholderiales</taxon>
        <taxon>Burkholderiaceae</taxon>
        <taxon>Paraburkholderia</taxon>
    </lineage>
</organism>
<evidence type="ECO:0000256" key="1">
    <source>
        <dbReference type="SAM" id="MobiDB-lite"/>
    </source>
</evidence>
<gene>
    <name evidence="2" type="ORF">BN2476_1010016</name>
</gene>
<reference evidence="2" key="1">
    <citation type="submission" date="2016-12" db="EMBL/GenBank/DDBJ databases">
        <authorList>
            <person name="Moulin L."/>
        </authorList>
    </citation>
    <scope>NUCLEOTIDE SEQUENCE [LARGE SCALE GENOMIC DNA]</scope>
    <source>
        <strain evidence="2">STM 7183</strain>
    </source>
</reference>
<dbReference type="AlphaFoldDB" id="A0A1N7SUG6"/>
<dbReference type="Proteomes" id="UP000195569">
    <property type="component" value="Unassembled WGS sequence"/>
</dbReference>
<dbReference type="EMBL" id="CYGY02000101">
    <property type="protein sequence ID" value="SIT51099.1"/>
    <property type="molecule type" value="Genomic_DNA"/>
</dbReference>
<evidence type="ECO:0000313" key="2">
    <source>
        <dbReference type="EMBL" id="SIT51099.1"/>
    </source>
</evidence>
<comment type="caution">
    <text evidence="2">The sequence shown here is derived from an EMBL/GenBank/DDBJ whole genome shotgun (WGS) entry which is preliminary data.</text>
</comment>
<feature type="region of interest" description="Disordered" evidence="1">
    <location>
        <begin position="1"/>
        <end position="30"/>
    </location>
</feature>
<proteinExistence type="predicted"/>
<keyword evidence="3" id="KW-1185">Reference proteome</keyword>
<accession>A0A1N7SUG6</accession>
<name>A0A1N7SUG6_9BURK</name>
<sequence>MHASARRRARRAQSSTRRPKGTRVVTGTTPLKSLKPLRDPDTRDALAAIIADEGLTTATADELREARIQLVRQMPDFVLKKPAMPLKAARRPGAVRTVSMDLTVVAFQPRRNITLAMEHAPDFDVSLALNVEDQVRIAIKRPRPQARYVQLIRVTGRPDVGVPGETLVCLLDLRDESERCLLRAFAYKVMRYLVLYVLPGQPRRDDGLGRHLREVRTRARNDSK</sequence>
<protein>
    <submittedName>
        <fullName evidence="2">Uncharacterized protein</fullName>
    </submittedName>
</protein>
<evidence type="ECO:0000313" key="3">
    <source>
        <dbReference type="Proteomes" id="UP000195569"/>
    </source>
</evidence>